<evidence type="ECO:0000259" key="16">
    <source>
        <dbReference type="Pfam" id="PF00155"/>
    </source>
</evidence>
<evidence type="ECO:0000256" key="11">
    <source>
        <dbReference type="ARBA" id="ARBA00031945"/>
    </source>
</evidence>
<dbReference type="InterPro" id="IPR015421">
    <property type="entry name" value="PyrdxlP-dep_Trfase_major"/>
</dbReference>
<dbReference type="Proteomes" id="UP000433101">
    <property type="component" value="Unassembled WGS sequence"/>
</dbReference>
<evidence type="ECO:0000256" key="3">
    <source>
        <dbReference type="ARBA" id="ARBA00008392"/>
    </source>
</evidence>
<evidence type="ECO:0000256" key="4">
    <source>
        <dbReference type="ARBA" id="ARBA00011738"/>
    </source>
</evidence>
<dbReference type="InterPro" id="IPR001917">
    <property type="entry name" value="Aminotrans_II_pyridoxalP_BS"/>
</dbReference>
<proteinExistence type="inferred from homology"/>
<dbReference type="InterPro" id="IPR010961">
    <property type="entry name" value="4pyrrol_synth_NH2levulA_synth"/>
</dbReference>
<evidence type="ECO:0000256" key="5">
    <source>
        <dbReference type="ARBA" id="ARBA00013257"/>
    </source>
</evidence>
<comment type="caution">
    <text evidence="17">The sequence shown here is derived from an EMBL/GenBank/DDBJ whole genome shotgun (WGS) entry which is preliminary data.</text>
</comment>
<dbReference type="EC" id="2.3.1.37" evidence="5 15"/>
<dbReference type="GO" id="GO:0030170">
    <property type="term" value="F:pyridoxal phosphate binding"/>
    <property type="evidence" value="ECO:0007669"/>
    <property type="project" value="UniProtKB-UniRule"/>
</dbReference>
<dbReference type="AlphaFoldDB" id="A0A7X3S6W2"/>
<comment type="subunit">
    <text evidence="4">Homodimer.</text>
</comment>
<evidence type="ECO:0000256" key="12">
    <source>
        <dbReference type="ARBA" id="ARBA00032773"/>
    </source>
</evidence>
<dbReference type="InterPro" id="IPR015424">
    <property type="entry name" value="PyrdxlP-dep_Trfase"/>
</dbReference>
<comment type="similarity">
    <text evidence="3 14">Belongs to the class-II pyridoxal-phosphate-dependent aminotransferase family.</text>
</comment>
<accession>A0A7X3S6W2</accession>
<evidence type="ECO:0000256" key="9">
    <source>
        <dbReference type="ARBA" id="ARBA00023315"/>
    </source>
</evidence>
<evidence type="ECO:0000256" key="6">
    <source>
        <dbReference type="ARBA" id="ARBA00022679"/>
    </source>
</evidence>
<dbReference type="NCBIfam" id="TIGR01821">
    <property type="entry name" value="5aminolev_synth"/>
    <property type="match status" value="1"/>
</dbReference>
<dbReference type="PROSITE" id="PS00599">
    <property type="entry name" value="AA_TRANSFER_CLASS_2"/>
    <property type="match status" value="1"/>
</dbReference>
<dbReference type="InterPro" id="IPR015422">
    <property type="entry name" value="PyrdxlP-dep_Trfase_small"/>
</dbReference>
<evidence type="ECO:0000256" key="10">
    <source>
        <dbReference type="ARBA" id="ARBA00031691"/>
    </source>
</evidence>
<keyword evidence="8 15" id="KW-0350">Heme biosynthesis</keyword>
<dbReference type="GO" id="GO:0003870">
    <property type="term" value="F:5-aminolevulinate synthase activity"/>
    <property type="evidence" value="ECO:0007669"/>
    <property type="project" value="UniProtKB-EC"/>
</dbReference>
<organism evidence="17 18">
    <name type="scientific">Stappia sediminis</name>
    <dbReference type="NCBI Taxonomy" id="2692190"/>
    <lineage>
        <taxon>Bacteria</taxon>
        <taxon>Pseudomonadati</taxon>
        <taxon>Pseudomonadota</taxon>
        <taxon>Alphaproteobacteria</taxon>
        <taxon>Hyphomicrobiales</taxon>
        <taxon>Stappiaceae</taxon>
        <taxon>Stappia</taxon>
    </lineage>
</organism>
<dbReference type="UniPathway" id="UPA00251">
    <property type="reaction ID" value="UER00375"/>
</dbReference>
<gene>
    <name evidence="17" type="primary">hemA</name>
    <name evidence="17" type="ORF">GR183_04895</name>
</gene>
<sequence>MDAFFKQAIDGLREAGNYRVFCDLERHSGAFPKATRYRNDGSTHDVTVWCSNDYLGMGQHPAVTAAMKTAIDRCGAGAGGTRNISGTNHYHVELERELADLHGKEAALIFTSGYVSNWAALGTLASKIPGVIVYSDELNHASMIEGIRHSRCEKRVFKHNSPEDLERLIAADDPARPKLIAFESVYSMDGDIAPIADFCDIADRYGAMTYLDEVHAVGLYGPRGGGIAEREGLMDRLTVIEGTLGKAFGVMGGYIAASATLCDFVRSFASGFIFTTALPPALAAGAIASIKHLKQSEFERRQQRRNVEKLRAMLDARGIPHLENPSHIVPVMVKNAAKCKWLSDLLLDSYGIYVQPINYPTVPVGTERLRITPSPLHTQADLDHLVGALNDLWSQCALSRAVA</sequence>
<comment type="pathway">
    <text evidence="2 15">Porphyrin-containing compound metabolism; protoporphyrin-IX biosynthesis; 5-aminolevulinate from glycine: step 1/1.</text>
</comment>
<reference evidence="17 18" key="1">
    <citation type="submission" date="2019-12" db="EMBL/GenBank/DDBJ databases">
        <authorList>
            <person name="Li M."/>
        </authorList>
    </citation>
    <scope>NUCLEOTIDE SEQUENCE [LARGE SCALE GENOMIC DNA]</scope>
    <source>
        <strain evidence="17 18">GBMRC 2046</strain>
    </source>
</reference>
<keyword evidence="6 15" id="KW-0808">Transferase</keyword>
<evidence type="ECO:0000256" key="13">
    <source>
        <dbReference type="ARBA" id="ARBA00047654"/>
    </source>
</evidence>
<dbReference type="FunFam" id="3.40.640.10:FF:000006">
    <property type="entry name" value="5-aminolevulinate synthase, mitochondrial"/>
    <property type="match status" value="1"/>
</dbReference>
<evidence type="ECO:0000313" key="18">
    <source>
        <dbReference type="Proteomes" id="UP000433101"/>
    </source>
</evidence>
<dbReference type="PANTHER" id="PTHR13693:SF102">
    <property type="entry name" value="2-AMINO-3-KETOBUTYRATE COENZYME A LIGASE, MITOCHONDRIAL"/>
    <property type="match status" value="1"/>
</dbReference>
<keyword evidence="7 14" id="KW-0663">Pyridoxal phosphate</keyword>
<dbReference type="EMBL" id="WUMV01000002">
    <property type="protein sequence ID" value="MXN64231.1"/>
    <property type="molecule type" value="Genomic_DNA"/>
</dbReference>
<comment type="catalytic activity">
    <reaction evidence="13 15">
        <text>succinyl-CoA + glycine + H(+) = 5-aminolevulinate + CO2 + CoA</text>
        <dbReference type="Rhea" id="RHEA:12921"/>
        <dbReference type="ChEBI" id="CHEBI:15378"/>
        <dbReference type="ChEBI" id="CHEBI:16526"/>
        <dbReference type="ChEBI" id="CHEBI:57287"/>
        <dbReference type="ChEBI" id="CHEBI:57292"/>
        <dbReference type="ChEBI" id="CHEBI:57305"/>
        <dbReference type="ChEBI" id="CHEBI:356416"/>
        <dbReference type="EC" id="2.3.1.37"/>
    </reaction>
</comment>
<evidence type="ECO:0000256" key="1">
    <source>
        <dbReference type="ARBA" id="ARBA00001933"/>
    </source>
</evidence>
<keyword evidence="9 15" id="KW-0012">Acyltransferase</keyword>
<dbReference type="InterPro" id="IPR004839">
    <property type="entry name" value="Aminotransferase_I/II_large"/>
</dbReference>
<feature type="domain" description="Aminotransferase class I/classII large" evidence="16">
    <location>
        <begin position="45"/>
        <end position="389"/>
    </location>
</feature>
<name>A0A7X3S6W2_9HYPH</name>
<dbReference type="Gene3D" id="3.90.1150.10">
    <property type="entry name" value="Aspartate Aminotransferase, domain 1"/>
    <property type="match status" value="1"/>
</dbReference>
<evidence type="ECO:0000256" key="2">
    <source>
        <dbReference type="ARBA" id="ARBA00005029"/>
    </source>
</evidence>
<dbReference type="SUPFAM" id="SSF53383">
    <property type="entry name" value="PLP-dependent transferases"/>
    <property type="match status" value="1"/>
</dbReference>
<comment type="cofactor">
    <cofactor evidence="1 14">
        <name>pyridoxal 5'-phosphate</name>
        <dbReference type="ChEBI" id="CHEBI:597326"/>
    </cofactor>
</comment>
<evidence type="ECO:0000256" key="8">
    <source>
        <dbReference type="ARBA" id="ARBA00023133"/>
    </source>
</evidence>
<protein>
    <recommendedName>
        <fullName evidence="5 15">5-aminolevulinate synthase</fullName>
        <ecNumber evidence="5 15">2.3.1.37</ecNumber>
    </recommendedName>
    <alternativeName>
        <fullName evidence="10 15">5-aminolevulinic acid synthase</fullName>
    </alternativeName>
    <alternativeName>
        <fullName evidence="11 15">Delta-ALA synthase</fullName>
    </alternativeName>
    <alternativeName>
        <fullName evidence="12 15">Delta-aminolevulinate synthase</fullName>
    </alternativeName>
</protein>
<dbReference type="Pfam" id="PF00155">
    <property type="entry name" value="Aminotran_1_2"/>
    <property type="match status" value="1"/>
</dbReference>
<dbReference type="PANTHER" id="PTHR13693">
    <property type="entry name" value="CLASS II AMINOTRANSFERASE/8-AMINO-7-OXONONANOATE SYNTHASE"/>
    <property type="match status" value="1"/>
</dbReference>
<dbReference type="GO" id="GO:0006782">
    <property type="term" value="P:protoporphyrinogen IX biosynthetic process"/>
    <property type="evidence" value="ECO:0007669"/>
    <property type="project" value="UniProtKB-UniRule"/>
</dbReference>
<keyword evidence="18" id="KW-1185">Reference proteome</keyword>
<evidence type="ECO:0000256" key="15">
    <source>
        <dbReference type="RuleBase" id="RU910713"/>
    </source>
</evidence>
<dbReference type="RefSeq" id="WP_160774839.1">
    <property type="nucleotide sequence ID" value="NZ_WUMV01000002.1"/>
</dbReference>
<evidence type="ECO:0000256" key="14">
    <source>
        <dbReference type="RuleBase" id="RU003693"/>
    </source>
</evidence>
<dbReference type="CDD" id="cd06454">
    <property type="entry name" value="KBL_like"/>
    <property type="match status" value="1"/>
</dbReference>
<dbReference type="Gene3D" id="3.40.640.10">
    <property type="entry name" value="Type I PLP-dependent aspartate aminotransferase-like (Major domain)"/>
    <property type="match status" value="1"/>
</dbReference>
<evidence type="ECO:0000313" key="17">
    <source>
        <dbReference type="EMBL" id="MXN64231.1"/>
    </source>
</evidence>
<evidence type="ECO:0000256" key="7">
    <source>
        <dbReference type="ARBA" id="ARBA00022898"/>
    </source>
</evidence>
<dbReference type="InterPro" id="IPR050087">
    <property type="entry name" value="AON_synthase_class-II"/>
</dbReference>